<reference evidence="3" key="2">
    <citation type="submission" date="2019-01" db="UniProtKB">
        <authorList>
            <consortium name="EnsemblPlants"/>
        </authorList>
    </citation>
    <scope>IDENTIFICATION</scope>
    <source>
        <strain evidence="3">cv. Heinz 1706</strain>
    </source>
</reference>
<sequence>GIFQGSWLAYQELGRCGWWLRYPIENAFFMPRALTTAFIHSVILPLLNYWTSFLSTITFPCCVS</sequence>
<dbReference type="InParanoid" id="A0A3Q7HKH0"/>
<evidence type="ECO:0000313" key="3">
    <source>
        <dbReference type="EnsemblPlants" id="Solyc08g029270.2.1.1"/>
    </source>
</evidence>
<protein>
    <submittedName>
        <fullName evidence="3">Uncharacterized protein</fullName>
    </submittedName>
</protein>
<dbReference type="GO" id="GO:0017004">
    <property type="term" value="P:cytochrome complex assembly"/>
    <property type="evidence" value="ECO:0007669"/>
    <property type="project" value="UniProtKB-KW"/>
</dbReference>
<dbReference type="GO" id="GO:0015232">
    <property type="term" value="F:heme transmembrane transporter activity"/>
    <property type="evidence" value="ECO:0007669"/>
    <property type="project" value="InterPro"/>
</dbReference>
<evidence type="ECO:0000256" key="1">
    <source>
        <dbReference type="ARBA" id="ARBA00009186"/>
    </source>
</evidence>
<dbReference type="Proteomes" id="UP000004994">
    <property type="component" value="Chromosome 8"/>
</dbReference>
<dbReference type="PANTHER" id="PTHR43653">
    <property type="entry name" value="CYTOCHROME C ASSEMBLY PROTEIN-RELATED"/>
    <property type="match status" value="1"/>
</dbReference>
<dbReference type="PANTHER" id="PTHR43653:SF1">
    <property type="entry name" value="CYTOCHROME C-TYPE BIOGENESIS PROTEIN CCMF"/>
    <property type="match status" value="1"/>
</dbReference>
<keyword evidence="2" id="KW-0201">Cytochrome c-type biogenesis</keyword>
<dbReference type="AlphaFoldDB" id="A0A3Q7HKH0"/>
<dbReference type="STRING" id="4081.A0A3Q7HKH0"/>
<keyword evidence="4" id="KW-1185">Reference proteome</keyword>
<dbReference type="EnsemblPlants" id="Solyc08g029270.2.1">
    <property type="protein sequence ID" value="Solyc08g029270.2.1.1"/>
    <property type="gene ID" value="Solyc08g029270.2"/>
</dbReference>
<dbReference type="SMR" id="A0A3Q7HKH0"/>
<dbReference type="PRINTS" id="PR01410">
    <property type="entry name" value="CCBIOGENESIS"/>
</dbReference>
<accession>A0A3Q7HKH0</accession>
<evidence type="ECO:0000256" key="2">
    <source>
        <dbReference type="ARBA" id="ARBA00022748"/>
    </source>
</evidence>
<name>A0A3Q7HKH0_SOLLC</name>
<dbReference type="PaxDb" id="4081-Solyc08g029270.1.1"/>
<dbReference type="Gramene" id="Solyc08g029270.2.1">
    <property type="protein sequence ID" value="Solyc08g029270.2.1.1"/>
    <property type="gene ID" value="Solyc08g029270.2"/>
</dbReference>
<comment type="similarity">
    <text evidence="1">Belongs to the CcmF/CycK/Ccl1/NrfE/CcsA family.</text>
</comment>
<dbReference type="GO" id="GO:0016020">
    <property type="term" value="C:membrane"/>
    <property type="evidence" value="ECO:0007669"/>
    <property type="project" value="InterPro"/>
</dbReference>
<reference evidence="3" key="1">
    <citation type="journal article" date="2012" name="Nature">
        <title>The tomato genome sequence provides insights into fleshy fruit evolution.</title>
        <authorList>
            <consortium name="Tomato Genome Consortium"/>
        </authorList>
    </citation>
    <scope>NUCLEOTIDE SEQUENCE [LARGE SCALE GENOMIC DNA]</scope>
    <source>
        <strain evidence="3">cv. Heinz 1706</strain>
    </source>
</reference>
<proteinExistence type="inferred from homology"/>
<evidence type="ECO:0000313" key="4">
    <source>
        <dbReference type="Proteomes" id="UP000004994"/>
    </source>
</evidence>
<dbReference type="InterPro" id="IPR003567">
    <property type="entry name" value="Cyt_c_biogenesis"/>
</dbReference>
<organism evidence="3">
    <name type="scientific">Solanum lycopersicum</name>
    <name type="common">Tomato</name>
    <name type="synonym">Lycopersicon esculentum</name>
    <dbReference type="NCBI Taxonomy" id="4081"/>
    <lineage>
        <taxon>Eukaryota</taxon>
        <taxon>Viridiplantae</taxon>
        <taxon>Streptophyta</taxon>
        <taxon>Embryophyta</taxon>
        <taxon>Tracheophyta</taxon>
        <taxon>Spermatophyta</taxon>
        <taxon>Magnoliopsida</taxon>
        <taxon>eudicotyledons</taxon>
        <taxon>Gunneridae</taxon>
        <taxon>Pentapetalae</taxon>
        <taxon>asterids</taxon>
        <taxon>lamiids</taxon>
        <taxon>Solanales</taxon>
        <taxon>Solanaceae</taxon>
        <taxon>Solanoideae</taxon>
        <taxon>Solaneae</taxon>
        <taxon>Solanum</taxon>
        <taxon>Solanum subgen. Lycopersicon</taxon>
    </lineage>
</organism>